<dbReference type="RefSeq" id="WP_171080848.1">
    <property type="nucleotide sequence ID" value="NZ_JABAIV010000001.1"/>
</dbReference>
<dbReference type="Gene3D" id="1.10.1660.10">
    <property type="match status" value="1"/>
</dbReference>
<accession>A0A7Y2JVR8</accession>
<dbReference type="NCBIfam" id="TIGR01764">
    <property type="entry name" value="excise"/>
    <property type="match status" value="1"/>
</dbReference>
<dbReference type="CDD" id="cd04762">
    <property type="entry name" value="HTH_MerR-trunc"/>
    <property type="match status" value="1"/>
</dbReference>
<dbReference type="GO" id="GO:0003677">
    <property type="term" value="F:DNA binding"/>
    <property type="evidence" value="ECO:0007669"/>
    <property type="project" value="InterPro"/>
</dbReference>
<name>A0A7Y2JVR8_9BURK</name>
<dbReference type="Gene3D" id="3.30.450.40">
    <property type="match status" value="1"/>
</dbReference>
<dbReference type="SUPFAM" id="SSF55781">
    <property type="entry name" value="GAF domain-like"/>
    <property type="match status" value="1"/>
</dbReference>
<comment type="caution">
    <text evidence="2">The sequence shown here is derived from an EMBL/GenBank/DDBJ whole genome shotgun (WGS) entry which is preliminary data.</text>
</comment>
<dbReference type="PANTHER" id="PTHR43102:SF2">
    <property type="entry name" value="GAF DOMAIN-CONTAINING PROTEIN"/>
    <property type="match status" value="1"/>
</dbReference>
<dbReference type="InterPro" id="IPR003018">
    <property type="entry name" value="GAF"/>
</dbReference>
<dbReference type="SUPFAM" id="SSF46955">
    <property type="entry name" value="Putative DNA-binding domain"/>
    <property type="match status" value="1"/>
</dbReference>
<evidence type="ECO:0000313" key="2">
    <source>
        <dbReference type="EMBL" id="NNG21930.1"/>
    </source>
</evidence>
<dbReference type="EMBL" id="JABAIV010000001">
    <property type="protein sequence ID" value="NNG21930.1"/>
    <property type="molecule type" value="Genomic_DNA"/>
</dbReference>
<dbReference type="Proteomes" id="UP000533905">
    <property type="component" value="Unassembled WGS sequence"/>
</dbReference>
<feature type="domain" description="GAF" evidence="1">
    <location>
        <begin position="112"/>
        <end position="249"/>
    </location>
</feature>
<proteinExistence type="predicted"/>
<sequence>MLSKFTEEDPILTTSAAARILGVATSTVQLWMESGAIASWKTPGGHRRTRRSTIEAMLERAGPLSGSLSGESAVPVPTDPEYLVSGDESYPTGPDEARRLAALAATRMIDSAPEERFNRIVRLAATVTASPIALVSLLTARRQWFKARVGLEPQETPREWAFCSHAILQDAPFMVEDAATDERFRDNPLVLADPRIRFYAGVPLRDRSGLPMGTLCVIDREPRRLRAAELQALCDLADIASLEIQAKVA</sequence>
<dbReference type="Pfam" id="PF01590">
    <property type="entry name" value="GAF"/>
    <property type="match status" value="1"/>
</dbReference>
<reference evidence="2 3" key="1">
    <citation type="submission" date="2020-04" db="EMBL/GenBank/DDBJ databases">
        <title>Massilia sp. nov., a cold adapted bacteria isolated from Arctic soil.</title>
        <authorList>
            <person name="Son J."/>
            <person name="Ka J.-O."/>
        </authorList>
    </citation>
    <scope>NUCLEOTIDE SEQUENCE [LARGE SCALE GENOMIC DNA]</scope>
    <source>
        <strain evidence="2 3">ML15P13</strain>
    </source>
</reference>
<dbReference type="PANTHER" id="PTHR43102">
    <property type="entry name" value="SLR1143 PROTEIN"/>
    <property type="match status" value="1"/>
</dbReference>
<dbReference type="SMART" id="SM00065">
    <property type="entry name" value="GAF"/>
    <property type="match status" value="1"/>
</dbReference>
<dbReference type="InterPro" id="IPR029016">
    <property type="entry name" value="GAF-like_dom_sf"/>
</dbReference>
<protein>
    <submittedName>
        <fullName evidence="2">GAF domain-containing protein</fullName>
    </submittedName>
</protein>
<dbReference type="InterPro" id="IPR041657">
    <property type="entry name" value="HTH_17"/>
</dbReference>
<organism evidence="2 3">
    <name type="scientific">Telluria aromaticivorans</name>
    <dbReference type="NCBI Taxonomy" id="2725995"/>
    <lineage>
        <taxon>Bacteria</taxon>
        <taxon>Pseudomonadati</taxon>
        <taxon>Pseudomonadota</taxon>
        <taxon>Betaproteobacteria</taxon>
        <taxon>Burkholderiales</taxon>
        <taxon>Oxalobacteraceae</taxon>
        <taxon>Telluria group</taxon>
        <taxon>Telluria</taxon>
    </lineage>
</organism>
<dbReference type="InterPro" id="IPR009061">
    <property type="entry name" value="DNA-bd_dom_put_sf"/>
</dbReference>
<evidence type="ECO:0000259" key="1">
    <source>
        <dbReference type="SMART" id="SM00065"/>
    </source>
</evidence>
<evidence type="ECO:0000313" key="3">
    <source>
        <dbReference type="Proteomes" id="UP000533905"/>
    </source>
</evidence>
<gene>
    <name evidence="2" type="ORF">HGB41_02760</name>
</gene>
<dbReference type="Pfam" id="PF12728">
    <property type="entry name" value="HTH_17"/>
    <property type="match status" value="1"/>
</dbReference>
<dbReference type="InterPro" id="IPR010093">
    <property type="entry name" value="SinI_DNA-bd"/>
</dbReference>
<dbReference type="AlphaFoldDB" id="A0A7Y2JVR8"/>
<keyword evidence="3" id="KW-1185">Reference proteome</keyword>